<reference evidence="2 3" key="1">
    <citation type="journal article" date="2018" name="Nat. Ecol. Evol.">
        <title>Pezizomycetes genomes reveal the molecular basis of ectomycorrhizal truffle lifestyle.</title>
        <authorList>
            <person name="Murat C."/>
            <person name="Payen T."/>
            <person name="Noel B."/>
            <person name="Kuo A."/>
            <person name="Morin E."/>
            <person name="Chen J."/>
            <person name="Kohler A."/>
            <person name="Krizsan K."/>
            <person name="Balestrini R."/>
            <person name="Da Silva C."/>
            <person name="Montanini B."/>
            <person name="Hainaut M."/>
            <person name="Levati E."/>
            <person name="Barry K.W."/>
            <person name="Belfiori B."/>
            <person name="Cichocki N."/>
            <person name="Clum A."/>
            <person name="Dockter R.B."/>
            <person name="Fauchery L."/>
            <person name="Guy J."/>
            <person name="Iotti M."/>
            <person name="Le Tacon F."/>
            <person name="Lindquist E.A."/>
            <person name="Lipzen A."/>
            <person name="Malagnac F."/>
            <person name="Mello A."/>
            <person name="Molinier V."/>
            <person name="Miyauchi S."/>
            <person name="Poulain J."/>
            <person name="Riccioni C."/>
            <person name="Rubini A."/>
            <person name="Sitrit Y."/>
            <person name="Splivallo R."/>
            <person name="Traeger S."/>
            <person name="Wang M."/>
            <person name="Zifcakova L."/>
            <person name="Wipf D."/>
            <person name="Zambonelli A."/>
            <person name="Paolocci F."/>
            <person name="Nowrousian M."/>
            <person name="Ottonello S."/>
            <person name="Baldrian P."/>
            <person name="Spatafora J.W."/>
            <person name="Henrissat B."/>
            <person name="Nagy L.G."/>
            <person name="Aury J.M."/>
            <person name="Wincker P."/>
            <person name="Grigoriev I.V."/>
            <person name="Bonfante P."/>
            <person name="Martin F.M."/>
        </authorList>
    </citation>
    <scope>NUCLEOTIDE SEQUENCE [LARGE SCALE GENOMIC DNA]</scope>
    <source>
        <strain evidence="2 3">RN42</strain>
    </source>
</reference>
<feature type="chain" id="PRO_5018083920" evidence="1">
    <location>
        <begin position="25"/>
        <end position="283"/>
    </location>
</feature>
<gene>
    <name evidence="2" type="ORF">BJ508DRAFT_313475</name>
</gene>
<dbReference type="EMBL" id="ML119811">
    <property type="protein sequence ID" value="RPA73766.1"/>
    <property type="molecule type" value="Genomic_DNA"/>
</dbReference>
<keyword evidence="3" id="KW-1185">Reference proteome</keyword>
<protein>
    <submittedName>
        <fullName evidence="2">Uncharacterized protein</fullName>
    </submittedName>
</protein>
<accession>A0A3N4HLJ5</accession>
<evidence type="ECO:0000256" key="1">
    <source>
        <dbReference type="SAM" id="SignalP"/>
    </source>
</evidence>
<proteinExistence type="predicted"/>
<feature type="signal peptide" evidence="1">
    <location>
        <begin position="1"/>
        <end position="24"/>
    </location>
</feature>
<organism evidence="2 3">
    <name type="scientific">Ascobolus immersus RN42</name>
    <dbReference type="NCBI Taxonomy" id="1160509"/>
    <lineage>
        <taxon>Eukaryota</taxon>
        <taxon>Fungi</taxon>
        <taxon>Dikarya</taxon>
        <taxon>Ascomycota</taxon>
        <taxon>Pezizomycotina</taxon>
        <taxon>Pezizomycetes</taxon>
        <taxon>Pezizales</taxon>
        <taxon>Ascobolaceae</taxon>
        <taxon>Ascobolus</taxon>
    </lineage>
</organism>
<dbReference type="Proteomes" id="UP000275078">
    <property type="component" value="Unassembled WGS sequence"/>
</dbReference>
<dbReference type="AlphaFoldDB" id="A0A3N4HLJ5"/>
<name>A0A3N4HLJ5_ASCIM</name>
<keyword evidence="1" id="KW-0732">Signal</keyword>
<sequence length="283" mass="32658">MNMMLLTNITTLTVLVLFQTTVSGKSILSLVRSINYADPKQEYLRTPISKTLAKLHNTYLDVPNAFLTATLDKTIPSEFIDYYHWLLEERCYPIATEDDWAASWTVNHTRCDPEVRSDPFCIDFALFTSTKGVDGEIYDGFLDFDCTLENPDRWGSMPVAYLEWRKREFGKDSPIIWSASQWDDIDEWLGRVGEADLKDENGWDGVRACFLGRRFMEAGEEELFRRVGYVAGWENGRGIGDEVDRPRCERILWVDDGGWKERLWSTTRVVGFPVRMSSYPGLL</sequence>
<evidence type="ECO:0000313" key="2">
    <source>
        <dbReference type="EMBL" id="RPA73766.1"/>
    </source>
</evidence>
<evidence type="ECO:0000313" key="3">
    <source>
        <dbReference type="Proteomes" id="UP000275078"/>
    </source>
</evidence>